<proteinExistence type="predicted"/>
<dbReference type="InterPro" id="IPR035979">
    <property type="entry name" value="RBD_domain_sf"/>
</dbReference>
<organism evidence="4 5">
    <name type="scientific">Diploscapter pachys</name>
    <dbReference type="NCBI Taxonomy" id="2018661"/>
    <lineage>
        <taxon>Eukaryota</taxon>
        <taxon>Metazoa</taxon>
        <taxon>Ecdysozoa</taxon>
        <taxon>Nematoda</taxon>
        <taxon>Chromadorea</taxon>
        <taxon>Rhabditida</taxon>
        <taxon>Rhabditina</taxon>
        <taxon>Rhabditomorpha</taxon>
        <taxon>Rhabditoidea</taxon>
        <taxon>Rhabditidae</taxon>
        <taxon>Diploscapter</taxon>
    </lineage>
</organism>
<evidence type="ECO:0000259" key="3">
    <source>
        <dbReference type="PROSITE" id="PS50102"/>
    </source>
</evidence>
<dbReference type="Gene3D" id="3.30.70.330">
    <property type="match status" value="2"/>
</dbReference>
<dbReference type="OrthoDB" id="439808at2759"/>
<dbReference type="PROSITE" id="PS50102">
    <property type="entry name" value="RRM"/>
    <property type="match status" value="2"/>
</dbReference>
<dbReference type="InterPro" id="IPR052462">
    <property type="entry name" value="SLIRP/GR-RBP-like"/>
</dbReference>
<evidence type="ECO:0000313" key="4">
    <source>
        <dbReference type="EMBL" id="PAV90050.1"/>
    </source>
</evidence>
<dbReference type="EMBL" id="LIAE01006406">
    <property type="protein sequence ID" value="PAV90050.1"/>
    <property type="molecule type" value="Genomic_DNA"/>
</dbReference>
<evidence type="ECO:0000256" key="1">
    <source>
        <dbReference type="ARBA" id="ARBA00022884"/>
    </source>
</evidence>
<dbReference type="AlphaFoldDB" id="A0A2A2LV36"/>
<comment type="caution">
    <text evidence="4">The sequence shown here is derived from an EMBL/GenBank/DDBJ whole genome shotgun (WGS) entry which is preliminary data.</text>
</comment>
<name>A0A2A2LV36_9BILA</name>
<dbReference type="FunFam" id="3.30.70.330:FF:001013">
    <property type="entry name" value="TIA-1/TIAL RNA binding protein homolog"/>
    <property type="match status" value="1"/>
</dbReference>
<dbReference type="SMART" id="SM00360">
    <property type="entry name" value="RRM"/>
    <property type="match status" value="2"/>
</dbReference>
<dbReference type="SUPFAM" id="SSF54928">
    <property type="entry name" value="RNA-binding domain, RBD"/>
    <property type="match status" value="2"/>
</dbReference>
<dbReference type="InterPro" id="IPR012677">
    <property type="entry name" value="Nucleotide-bd_a/b_plait_sf"/>
</dbReference>
<evidence type="ECO:0000313" key="5">
    <source>
        <dbReference type="Proteomes" id="UP000218231"/>
    </source>
</evidence>
<protein>
    <recommendedName>
        <fullName evidence="3">RRM domain-containing protein</fullName>
    </recommendedName>
</protein>
<keyword evidence="1 2" id="KW-0694">RNA-binding</keyword>
<dbReference type="STRING" id="2018661.A0A2A2LV36"/>
<dbReference type="GO" id="GO:0003723">
    <property type="term" value="F:RNA binding"/>
    <property type="evidence" value="ECO:0007669"/>
    <property type="project" value="UniProtKB-UniRule"/>
</dbReference>
<feature type="domain" description="RRM" evidence="3">
    <location>
        <begin position="136"/>
        <end position="214"/>
    </location>
</feature>
<sequence length="371" mass="40158">MMTTAAANQLGQLSQLGQLGVGPSFSAAGLSHPTAATSPLCPSTPLTYLQQQQPQLLQLLPSTPGLLTPYEMQLQQSAQSAQLCGGSSFEGMPIFLLPQNNFGQPSAISLAALQRAAAAMATVAPAEPKIDTSKHHHVFVGDLSPEVDNRMLKEAFQVHGEVSEAKIIRDATTQKSKGYGFVSFPVKEHAEKALEAMQGQWIGKRAIRTNWATRRSAEEARDKLTFEQVFNSTKADNTSVYVGNINPITTENDLREPFSAFGEVTEVRLFKSQGYGFVRFEKKECATNAIMEMNGKEICGNTIRASWGRVQQSSGTTQILPDLPPLVTQTLLPSAPATSLLSAAPNLYYNPYFATPLVQQPGAAMLAQWQA</sequence>
<dbReference type="InterPro" id="IPR000504">
    <property type="entry name" value="RRM_dom"/>
</dbReference>
<dbReference type="InterPro" id="IPR003954">
    <property type="entry name" value="RRM_euk-type"/>
</dbReference>
<reference evidence="4 5" key="1">
    <citation type="journal article" date="2017" name="Curr. Biol.">
        <title>Genome architecture and evolution of a unichromosomal asexual nematode.</title>
        <authorList>
            <person name="Fradin H."/>
            <person name="Zegar C."/>
            <person name="Gutwein M."/>
            <person name="Lucas J."/>
            <person name="Kovtun M."/>
            <person name="Corcoran D."/>
            <person name="Baugh L.R."/>
            <person name="Kiontke K."/>
            <person name="Gunsalus K."/>
            <person name="Fitch D.H."/>
            <person name="Piano F."/>
        </authorList>
    </citation>
    <scope>NUCLEOTIDE SEQUENCE [LARGE SCALE GENOMIC DNA]</scope>
    <source>
        <strain evidence="4">PF1309</strain>
    </source>
</reference>
<evidence type="ECO:0000256" key="2">
    <source>
        <dbReference type="PROSITE-ProRule" id="PRU00176"/>
    </source>
</evidence>
<dbReference type="Proteomes" id="UP000218231">
    <property type="component" value="Unassembled WGS sequence"/>
</dbReference>
<gene>
    <name evidence="4" type="ORF">WR25_14874</name>
</gene>
<dbReference type="Pfam" id="PF00076">
    <property type="entry name" value="RRM_1"/>
    <property type="match status" value="2"/>
</dbReference>
<dbReference type="SMART" id="SM00361">
    <property type="entry name" value="RRM_1"/>
    <property type="match status" value="2"/>
</dbReference>
<accession>A0A2A2LV36</accession>
<feature type="domain" description="RRM" evidence="3">
    <location>
        <begin position="238"/>
        <end position="310"/>
    </location>
</feature>
<keyword evidence="5" id="KW-1185">Reference proteome</keyword>
<dbReference type="PANTHER" id="PTHR48027">
    <property type="entry name" value="HETEROGENEOUS NUCLEAR RIBONUCLEOPROTEIN 87F-RELATED"/>
    <property type="match status" value="1"/>
</dbReference>